<protein>
    <submittedName>
        <fullName evidence="3">DUF6795 domain-containing protein</fullName>
    </submittedName>
</protein>
<keyword evidence="1" id="KW-0812">Transmembrane</keyword>
<feature type="domain" description="DUF6795" evidence="2">
    <location>
        <begin position="53"/>
        <end position="167"/>
    </location>
</feature>
<dbReference type="EMBL" id="JBDPZN010000001">
    <property type="protein sequence ID" value="MEO3681242.1"/>
    <property type="molecule type" value="Genomic_DNA"/>
</dbReference>
<keyword evidence="1" id="KW-1133">Transmembrane helix</keyword>
<proteinExistence type="predicted"/>
<gene>
    <name evidence="3" type="ORF">ABHN84_02940</name>
</gene>
<evidence type="ECO:0000313" key="4">
    <source>
        <dbReference type="Proteomes" id="UP001477278"/>
    </source>
</evidence>
<dbReference type="InterPro" id="IPR046474">
    <property type="entry name" value="DUF6795"/>
</dbReference>
<dbReference type="Pfam" id="PF20598">
    <property type="entry name" value="DUF6795"/>
    <property type="match status" value="1"/>
</dbReference>
<evidence type="ECO:0000256" key="1">
    <source>
        <dbReference type="SAM" id="Phobius"/>
    </source>
</evidence>
<name>A0ABV0FMU1_9GAMM</name>
<comment type="caution">
    <text evidence="3">The sequence shown here is derived from an EMBL/GenBank/DDBJ whole genome shotgun (WGS) entry which is preliminary data.</text>
</comment>
<evidence type="ECO:0000313" key="3">
    <source>
        <dbReference type="EMBL" id="MEO3681242.1"/>
    </source>
</evidence>
<accession>A0ABV0FMU1</accession>
<evidence type="ECO:0000259" key="2">
    <source>
        <dbReference type="Pfam" id="PF20598"/>
    </source>
</evidence>
<keyword evidence="1" id="KW-0472">Membrane</keyword>
<reference evidence="3 4" key="1">
    <citation type="submission" date="2024-05" db="EMBL/GenBank/DDBJ databases">
        <title>Genome sequencing of Marine Estuary Bacteria, Shewanella vesiculosa and S. baltica, and Pseudomonas syringae.</title>
        <authorList>
            <person name="Gurung A."/>
            <person name="Maclea K.S."/>
        </authorList>
    </citation>
    <scope>NUCLEOTIDE SEQUENCE [LARGE SCALE GENOMIC DNA]</scope>
    <source>
        <strain evidence="3 4">1A</strain>
    </source>
</reference>
<dbReference type="Proteomes" id="UP001477278">
    <property type="component" value="Unassembled WGS sequence"/>
</dbReference>
<feature type="transmembrane region" description="Helical" evidence="1">
    <location>
        <begin position="12"/>
        <end position="31"/>
    </location>
</feature>
<keyword evidence="4" id="KW-1185">Reference proteome</keyword>
<sequence>MLNSLLDKYRYLLLLTVSLFLFVIVFFSYAYPEGDDAVFGFLKQYEVELSAPVKGRITHNGIPVSGMEIVRELSYGGYDKGEPVIDYALTDTNGEFSFNEVKVKSNAPGNIFGQDARLRQEIYIKKDLDEIKDGEDKYYWLWFISKNWTSVPYLNQYLMQLNADLQNKELQYEVDLTQFGLRSSQPIASICYWEGELFSVYYGENLEEIKSFDDLKD</sequence>
<organism evidence="3 4">
    <name type="scientific">Shewanella vesiculosa</name>
    <dbReference type="NCBI Taxonomy" id="518738"/>
    <lineage>
        <taxon>Bacteria</taxon>
        <taxon>Pseudomonadati</taxon>
        <taxon>Pseudomonadota</taxon>
        <taxon>Gammaproteobacteria</taxon>
        <taxon>Alteromonadales</taxon>
        <taxon>Shewanellaceae</taxon>
        <taxon>Shewanella</taxon>
    </lineage>
</organism>
<dbReference type="RefSeq" id="WP_347689558.1">
    <property type="nucleotide sequence ID" value="NZ_JBDPZN010000001.1"/>
</dbReference>